<gene>
    <name evidence="2" type="ORF">M0812_03695</name>
</gene>
<comment type="caution">
    <text evidence="2">The sequence shown here is derived from an EMBL/GenBank/DDBJ whole genome shotgun (WGS) entry which is preliminary data.</text>
</comment>
<dbReference type="Proteomes" id="UP001146793">
    <property type="component" value="Unassembled WGS sequence"/>
</dbReference>
<dbReference type="Pfam" id="PF00651">
    <property type="entry name" value="BTB"/>
    <property type="match status" value="1"/>
</dbReference>
<dbReference type="EMBL" id="JANTQA010000008">
    <property type="protein sequence ID" value="KAJ3451936.1"/>
    <property type="molecule type" value="Genomic_DNA"/>
</dbReference>
<protein>
    <submittedName>
        <fullName evidence="2">Btk-binding protein-related</fullName>
    </submittedName>
</protein>
<sequence>MTNQKKETITFGYLESMSKNFFHSIETPFKSPIRMLTSCNSNICFVLENGECWEHKLAYSASNFVLTKFIKHDIEPIDRCASGYSHYLLISKSGSVYGRNINSFHYGQMGSGENINFTKPTKIKFFDKLKKEEGIEVVDVKGAVYSSFYLCNNGDLYSSGYNNSGECLLPKWNQNYFTPELVTKNVKKIWGENYSWKAFFQTNDNKVFCKTNSFQGNPRFFEVSSLPIFKDQIILEVASSCSTMLLLTQSTNSEKQFLHYTTNIYQHSTYHKVDLTGVNSPLKGISSSQSHFLTTTQNNDIYCLRNKALHQITNGVPEMEGEFNRERYVACSCSCGFSASVVPSSKCSISNDLLQLYQNQTFVDCEIAQGIKGHKVWVELRLSKTIKEIQETILQAQWGKEKIDSLMHWVYSNSYRGIKQIKEFGGLTSNPNLYKNSIKSDLLALYKNEETKNFTIKVKIDDEDQDDENEEDEDFEEIPVHKFILIARSGLFREMFKTLNENEEDNSVKDFSGKTPESLEIFFKYLYTNTLELTADDDPQLTVEELEDASEYYQLTEKLSLQNEIRKIKKQFKL</sequence>
<dbReference type="InterPro" id="IPR011333">
    <property type="entry name" value="SKP1/BTB/POZ_sf"/>
</dbReference>
<organism evidence="2 3">
    <name type="scientific">Anaeramoeba flamelloides</name>
    <dbReference type="NCBI Taxonomy" id="1746091"/>
    <lineage>
        <taxon>Eukaryota</taxon>
        <taxon>Metamonada</taxon>
        <taxon>Anaeramoebidae</taxon>
        <taxon>Anaeramoeba</taxon>
    </lineage>
</organism>
<evidence type="ECO:0000259" key="1">
    <source>
        <dbReference type="PROSITE" id="PS50097"/>
    </source>
</evidence>
<dbReference type="InterPro" id="IPR000210">
    <property type="entry name" value="BTB/POZ_dom"/>
</dbReference>
<dbReference type="InterPro" id="IPR009091">
    <property type="entry name" value="RCC1/BLIP-II"/>
</dbReference>
<reference evidence="2" key="1">
    <citation type="submission" date="2022-08" db="EMBL/GenBank/DDBJ databases">
        <title>Novel sulphate-reducing endosymbionts in the free-living metamonad Anaeramoeba.</title>
        <authorList>
            <person name="Jerlstrom-Hultqvist J."/>
            <person name="Cepicka I."/>
            <person name="Gallot-Lavallee L."/>
            <person name="Salas-Leiva D."/>
            <person name="Curtis B.A."/>
            <person name="Zahonova K."/>
            <person name="Pipaliya S."/>
            <person name="Dacks J."/>
            <person name="Roger A.J."/>
        </authorList>
    </citation>
    <scope>NUCLEOTIDE SEQUENCE</scope>
    <source>
        <strain evidence="2">Busselton2</strain>
    </source>
</reference>
<feature type="domain" description="BTB" evidence="1">
    <location>
        <begin position="452"/>
        <end position="535"/>
    </location>
</feature>
<name>A0AAV8ACD2_9EUKA</name>
<dbReference type="AlphaFoldDB" id="A0AAV8ACD2"/>
<dbReference type="SUPFAM" id="SSF50985">
    <property type="entry name" value="RCC1/BLIP-II"/>
    <property type="match status" value="1"/>
</dbReference>
<dbReference type="SUPFAM" id="SSF54695">
    <property type="entry name" value="POZ domain"/>
    <property type="match status" value="1"/>
</dbReference>
<dbReference type="PROSITE" id="PS50097">
    <property type="entry name" value="BTB"/>
    <property type="match status" value="1"/>
</dbReference>
<accession>A0AAV8ACD2</accession>
<dbReference type="SMART" id="SM00225">
    <property type="entry name" value="BTB"/>
    <property type="match status" value="1"/>
</dbReference>
<proteinExistence type="predicted"/>
<dbReference type="Gene3D" id="3.30.710.10">
    <property type="entry name" value="Potassium Channel Kv1.1, Chain A"/>
    <property type="match status" value="1"/>
</dbReference>
<dbReference type="CDD" id="cd18186">
    <property type="entry name" value="BTB_POZ_ZBTB_KLHL-like"/>
    <property type="match status" value="1"/>
</dbReference>
<evidence type="ECO:0000313" key="2">
    <source>
        <dbReference type="EMBL" id="KAJ3451936.1"/>
    </source>
</evidence>
<evidence type="ECO:0000313" key="3">
    <source>
        <dbReference type="Proteomes" id="UP001146793"/>
    </source>
</evidence>
<dbReference type="Gene3D" id="2.130.10.30">
    <property type="entry name" value="Regulator of chromosome condensation 1/beta-lactamase-inhibitor protein II"/>
    <property type="match status" value="1"/>
</dbReference>